<keyword evidence="4 7" id="KW-0812">Transmembrane</keyword>
<evidence type="ECO:0000256" key="2">
    <source>
        <dbReference type="ARBA" id="ARBA00022448"/>
    </source>
</evidence>
<accession>T1ATD8</accession>
<dbReference type="EMBL" id="AUZX01011205">
    <property type="protein sequence ID" value="EQD44004.1"/>
    <property type="molecule type" value="Genomic_DNA"/>
</dbReference>
<evidence type="ECO:0000256" key="1">
    <source>
        <dbReference type="ARBA" id="ARBA00004651"/>
    </source>
</evidence>
<dbReference type="PANTHER" id="PTHR30413">
    <property type="entry name" value="INNER MEMBRANE TRANSPORT PERMEASE"/>
    <property type="match status" value="1"/>
</dbReference>
<gene>
    <name evidence="9" type="ORF">B1A_15271</name>
</gene>
<evidence type="ECO:0000256" key="7">
    <source>
        <dbReference type="SAM" id="Phobius"/>
    </source>
</evidence>
<dbReference type="GO" id="GO:0140359">
    <property type="term" value="F:ABC-type transporter activity"/>
    <property type="evidence" value="ECO:0007669"/>
    <property type="project" value="InterPro"/>
</dbReference>
<sequence length="157" mass="17787">KKVSFPREILALANVGASVIYFTIQLVVLIGFLLLVGHQPAWGFLWLLPISFAALYLFTAAVAIVMSAVTVYLRDMRHLMEVVLQLWFWLSPVVYSYENSLAPALQRHGLSALYFLNPITPIILTFQRVFYVATTVRSTTTGAPLHILPQWSLTRFF</sequence>
<evidence type="ECO:0000259" key="8">
    <source>
        <dbReference type="Pfam" id="PF01061"/>
    </source>
</evidence>
<evidence type="ECO:0000313" key="9">
    <source>
        <dbReference type="EMBL" id="EQD44004.1"/>
    </source>
</evidence>
<comment type="caution">
    <text evidence="9">The sequence shown here is derived from an EMBL/GenBank/DDBJ whole genome shotgun (WGS) entry which is preliminary data.</text>
</comment>
<feature type="transmembrane region" description="Helical" evidence="7">
    <location>
        <begin position="12"/>
        <end position="37"/>
    </location>
</feature>
<dbReference type="AlphaFoldDB" id="T1ATD8"/>
<feature type="non-terminal residue" evidence="9">
    <location>
        <position position="1"/>
    </location>
</feature>
<dbReference type="GO" id="GO:0015920">
    <property type="term" value="P:lipopolysaccharide transport"/>
    <property type="evidence" value="ECO:0007669"/>
    <property type="project" value="TreeGrafter"/>
</dbReference>
<evidence type="ECO:0000256" key="4">
    <source>
        <dbReference type="ARBA" id="ARBA00022692"/>
    </source>
</evidence>
<keyword evidence="3" id="KW-1003">Cell membrane</keyword>
<protein>
    <submittedName>
        <fullName evidence="9">ABC-2 type transporter</fullName>
    </submittedName>
</protein>
<keyword evidence="2" id="KW-0813">Transport</keyword>
<feature type="non-terminal residue" evidence="9">
    <location>
        <position position="157"/>
    </location>
</feature>
<dbReference type="GO" id="GO:0005886">
    <property type="term" value="C:plasma membrane"/>
    <property type="evidence" value="ECO:0007669"/>
    <property type="project" value="UniProtKB-SubCell"/>
</dbReference>
<keyword evidence="6 7" id="KW-0472">Membrane</keyword>
<reference evidence="9" key="2">
    <citation type="journal article" date="2014" name="ISME J.">
        <title>Microbial stratification in low pH oxic and suboxic macroscopic growths along an acid mine drainage.</title>
        <authorList>
            <person name="Mendez-Garcia C."/>
            <person name="Mesa V."/>
            <person name="Sprenger R.R."/>
            <person name="Richter M."/>
            <person name="Diez M.S."/>
            <person name="Solano J."/>
            <person name="Bargiela R."/>
            <person name="Golyshina O.V."/>
            <person name="Manteca A."/>
            <person name="Ramos J.L."/>
            <person name="Gallego J.R."/>
            <person name="Llorente I."/>
            <person name="Martins Dos Santos V.A."/>
            <person name="Jensen O.N."/>
            <person name="Pelaez A.I."/>
            <person name="Sanchez J."/>
            <person name="Ferrer M."/>
        </authorList>
    </citation>
    <scope>NUCLEOTIDE SEQUENCE</scope>
</reference>
<evidence type="ECO:0000256" key="3">
    <source>
        <dbReference type="ARBA" id="ARBA00022475"/>
    </source>
</evidence>
<name>T1ATD8_9ZZZZ</name>
<feature type="domain" description="ABC-2 type transporter transmembrane" evidence="8">
    <location>
        <begin position="7"/>
        <end position="126"/>
    </location>
</feature>
<organism evidence="9">
    <name type="scientific">mine drainage metagenome</name>
    <dbReference type="NCBI Taxonomy" id="410659"/>
    <lineage>
        <taxon>unclassified sequences</taxon>
        <taxon>metagenomes</taxon>
        <taxon>ecological metagenomes</taxon>
    </lineage>
</organism>
<dbReference type="PANTHER" id="PTHR30413:SF10">
    <property type="entry name" value="CAPSULE POLYSACCHARIDE EXPORT INNER-MEMBRANE PROTEIN CTRC"/>
    <property type="match status" value="1"/>
</dbReference>
<reference evidence="9" key="1">
    <citation type="submission" date="2013-08" db="EMBL/GenBank/DDBJ databases">
        <authorList>
            <person name="Mendez C."/>
            <person name="Richter M."/>
            <person name="Ferrer M."/>
            <person name="Sanchez J."/>
        </authorList>
    </citation>
    <scope>NUCLEOTIDE SEQUENCE</scope>
</reference>
<feature type="transmembrane region" description="Helical" evidence="7">
    <location>
        <begin position="43"/>
        <end position="72"/>
    </location>
</feature>
<evidence type="ECO:0000256" key="5">
    <source>
        <dbReference type="ARBA" id="ARBA00022989"/>
    </source>
</evidence>
<evidence type="ECO:0000256" key="6">
    <source>
        <dbReference type="ARBA" id="ARBA00023136"/>
    </source>
</evidence>
<dbReference type="InterPro" id="IPR013525">
    <property type="entry name" value="ABC2_TM"/>
</dbReference>
<proteinExistence type="predicted"/>
<dbReference type="Pfam" id="PF01061">
    <property type="entry name" value="ABC2_membrane"/>
    <property type="match status" value="1"/>
</dbReference>
<keyword evidence="5 7" id="KW-1133">Transmembrane helix</keyword>
<comment type="subcellular location">
    <subcellularLocation>
        <location evidence="1">Cell membrane</location>
        <topology evidence="1">Multi-pass membrane protein</topology>
    </subcellularLocation>
</comment>
<feature type="transmembrane region" description="Helical" evidence="7">
    <location>
        <begin position="109"/>
        <end position="131"/>
    </location>
</feature>